<evidence type="ECO:0000313" key="2">
    <source>
        <dbReference type="Proteomes" id="UP001236014"/>
    </source>
</evidence>
<evidence type="ECO:0008006" key="3">
    <source>
        <dbReference type="Google" id="ProtNLM"/>
    </source>
</evidence>
<protein>
    <recommendedName>
        <fullName evidence="3">J domain-containing protein</fullName>
    </recommendedName>
</protein>
<dbReference type="RefSeq" id="WP_285968409.1">
    <property type="nucleotide sequence ID" value="NZ_CP127294.1"/>
</dbReference>
<gene>
    <name evidence="1" type="ORF">QRX50_40735</name>
</gene>
<sequence length="85" mass="9833">MPDKPRSTWSAAEKAAYREFVRTHHPDAGGDAEAFREGLARFHQVDKPARQPASRQAESVSFVVRRRGLTRVLAAHRRRRRTRVR</sequence>
<dbReference type="AlphaFoldDB" id="A0A9Y2ID08"/>
<dbReference type="EMBL" id="CP127294">
    <property type="protein sequence ID" value="WIX77669.1"/>
    <property type="molecule type" value="Genomic_DNA"/>
</dbReference>
<proteinExistence type="predicted"/>
<name>A0A9Y2ID08_9PSEU</name>
<evidence type="ECO:0000313" key="1">
    <source>
        <dbReference type="EMBL" id="WIX77669.1"/>
    </source>
</evidence>
<dbReference type="Proteomes" id="UP001236014">
    <property type="component" value="Chromosome"/>
</dbReference>
<dbReference type="SUPFAM" id="SSF46565">
    <property type="entry name" value="Chaperone J-domain"/>
    <property type="match status" value="1"/>
</dbReference>
<dbReference type="InterPro" id="IPR036869">
    <property type="entry name" value="J_dom_sf"/>
</dbReference>
<keyword evidence="2" id="KW-1185">Reference proteome</keyword>
<dbReference type="Gene3D" id="1.10.287.110">
    <property type="entry name" value="DnaJ domain"/>
    <property type="match status" value="1"/>
</dbReference>
<reference evidence="1 2" key="1">
    <citation type="submission" date="2023-06" db="EMBL/GenBank/DDBJ databases">
        <authorList>
            <person name="Oyuntsetseg B."/>
            <person name="Kim S.B."/>
        </authorList>
    </citation>
    <scope>NUCLEOTIDE SEQUENCE [LARGE SCALE GENOMIC DNA]</scope>
    <source>
        <strain evidence="1 2">2-15</strain>
    </source>
</reference>
<dbReference type="KEGG" id="acab:QRX50_40735"/>
<accession>A0A9Y2ID08</accession>
<organism evidence="1 2">
    <name type="scientific">Amycolatopsis carbonis</name>
    <dbReference type="NCBI Taxonomy" id="715471"/>
    <lineage>
        <taxon>Bacteria</taxon>
        <taxon>Bacillati</taxon>
        <taxon>Actinomycetota</taxon>
        <taxon>Actinomycetes</taxon>
        <taxon>Pseudonocardiales</taxon>
        <taxon>Pseudonocardiaceae</taxon>
        <taxon>Amycolatopsis</taxon>
    </lineage>
</organism>